<accession>A0A9W6UTN3</accession>
<reference evidence="9" key="1">
    <citation type="submission" date="2023-02" db="EMBL/GenBank/DDBJ databases">
        <title>Actinomadura rubrobrunea NBRC 14622.</title>
        <authorList>
            <person name="Ichikawa N."/>
            <person name="Sato H."/>
            <person name="Tonouchi N."/>
        </authorList>
    </citation>
    <scope>NUCLEOTIDE SEQUENCE</scope>
    <source>
        <strain evidence="9">NBRC 14622</strain>
    </source>
</reference>
<name>A0A9W6UTN3_9ACTN</name>
<keyword evidence="6 7" id="KW-0472">Membrane</keyword>
<evidence type="ECO:0000313" key="9">
    <source>
        <dbReference type="EMBL" id="GLW62944.1"/>
    </source>
</evidence>
<keyword evidence="10" id="KW-1185">Reference proteome</keyword>
<evidence type="ECO:0000256" key="1">
    <source>
        <dbReference type="ARBA" id="ARBA00004651"/>
    </source>
</evidence>
<keyword evidence="3" id="KW-1003">Cell membrane</keyword>
<organism evidence="9 10">
    <name type="scientific">Actinomadura rubrobrunea</name>
    <dbReference type="NCBI Taxonomy" id="115335"/>
    <lineage>
        <taxon>Bacteria</taxon>
        <taxon>Bacillati</taxon>
        <taxon>Actinomycetota</taxon>
        <taxon>Actinomycetes</taxon>
        <taxon>Streptosporangiales</taxon>
        <taxon>Thermomonosporaceae</taxon>
        <taxon>Actinomadura</taxon>
    </lineage>
</organism>
<dbReference type="GO" id="GO:0005886">
    <property type="term" value="C:plasma membrane"/>
    <property type="evidence" value="ECO:0007669"/>
    <property type="project" value="UniProtKB-SubCell"/>
</dbReference>
<comment type="subcellular location">
    <subcellularLocation>
        <location evidence="1 7">Cell membrane</location>
        <topology evidence="1 7">Multi-pass membrane protein</topology>
    </subcellularLocation>
</comment>
<keyword evidence="2 7" id="KW-0813">Transport</keyword>
<evidence type="ECO:0000256" key="4">
    <source>
        <dbReference type="ARBA" id="ARBA00022692"/>
    </source>
</evidence>
<dbReference type="EMBL" id="BSRZ01000002">
    <property type="protein sequence ID" value="GLW62944.1"/>
    <property type="molecule type" value="Genomic_DNA"/>
</dbReference>
<dbReference type="PANTHER" id="PTHR30151">
    <property type="entry name" value="ALKANE SULFONATE ABC TRANSPORTER-RELATED, MEMBRANE SUBUNIT"/>
    <property type="match status" value="1"/>
</dbReference>
<gene>
    <name evidence="9" type="primary">ssuC</name>
    <name evidence="9" type="ORF">Arub01_11880</name>
</gene>
<evidence type="ECO:0000256" key="7">
    <source>
        <dbReference type="RuleBase" id="RU363032"/>
    </source>
</evidence>
<protein>
    <submittedName>
        <fullName evidence="9">Nitrate ABC transporter permease</fullName>
    </submittedName>
</protein>
<dbReference type="PANTHER" id="PTHR30151:SF25">
    <property type="entry name" value="TAURINE TRANSPORT SYSTEM PERMEASE PROTEIN TAUC"/>
    <property type="match status" value="1"/>
</dbReference>
<feature type="domain" description="ABC transmembrane type-1" evidence="8">
    <location>
        <begin position="87"/>
        <end position="272"/>
    </location>
</feature>
<comment type="caution">
    <text evidence="9">The sequence shown here is derived from an EMBL/GenBank/DDBJ whole genome shotgun (WGS) entry which is preliminary data.</text>
</comment>
<feature type="transmembrane region" description="Helical" evidence="7">
    <location>
        <begin position="249"/>
        <end position="271"/>
    </location>
</feature>
<dbReference type="GO" id="GO:0010438">
    <property type="term" value="P:cellular response to sulfur starvation"/>
    <property type="evidence" value="ECO:0007669"/>
    <property type="project" value="TreeGrafter"/>
</dbReference>
<dbReference type="Gene3D" id="1.10.3720.10">
    <property type="entry name" value="MetI-like"/>
    <property type="match status" value="1"/>
</dbReference>
<keyword evidence="4 7" id="KW-0812">Transmembrane</keyword>
<dbReference type="Proteomes" id="UP001165124">
    <property type="component" value="Unassembled WGS sequence"/>
</dbReference>
<dbReference type="InterPro" id="IPR035906">
    <property type="entry name" value="MetI-like_sf"/>
</dbReference>
<feature type="transmembrane region" description="Helical" evidence="7">
    <location>
        <begin position="91"/>
        <end position="112"/>
    </location>
</feature>
<feature type="transmembrane region" description="Helical" evidence="7">
    <location>
        <begin position="206"/>
        <end position="229"/>
    </location>
</feature>
<evidence type="ECO:0000256" key="5">
    <source>
        <dbReference type="ARBA" id="ARBA00022989"/>
    </source>
</evidence>
<dbReference type="Pfam" id="PF00528">
    <property type="entry name" value="BPD_transp_1"/>
    <property type="match status" value="1"/>
</dbReference>
<dbReference type="PROSITE" id="PS50928">
    <property type="entry name" value="ABC_TM1"/>
    <property type="match status" value="1"/>
</dbReference>
<evidence type="ECO:0000313" key="10">
    <source>
        <dbReference type="Proteomes" id="UP001165124"/>
    </source>
</evidence>
<evidence type="ECO:0000256" key="3">
    <source>
        <dbReference type="ARBA" id="ARBA00022475"/>
    </source>
</evidence>
<evidence type="ECO:0000259" key="8">
    <source>
        <dbReference type="PROSITE" id="PS50928"/>
    </source>
</evidence>
<evidence type="ECO:0000256" key="6">
    <source>
        <dbReference type="ARBA" id="ARBA00023136"/>
    </source>
</evidence>
<dbReference type="SUPFAM" id="SSF161098">
    <property type="entry name" value="MetI-like"/>
    <property type="match status" value="1"/>
</dbReference>
<comment type="similarity">
    <text evidence="7">Belongs to the binding-protein-dependent transport system permease family.</text>
</comment>
<dbReference type="GO" id="GO:0055085">
    <property type="term" value="P:transmembrane transport"/>
    <property type="evidence" value="ECO:0007669"/>
    <property type="project" value="InterPro"/>
</dbReference>
<proteinExistence type="inferred from homology"/>
<dbReference type="InterPro" id="IPR000515">
    <property type="entry name" value="MetI-like"/>
</dbReference>
<keyword evidence="5 7" id="KW-1133">Transmembrane helix</keyword>
<dbReference type="RefSeq" id="WP_083951162.1">
    <property type="nucleotide sequence ID" value="NZ_BSRZ01000002.1"/>
</dbReference>
<sequence>MSVRTARRRPGTRGAGRPARSGVRVLASALHRWGALAVAVAAWQIATQAARDPYFPTPLQIVDRMHDLWFSGPATRLFLTDTAMRHLLPSLARIAVGLGGAIVVGVGLGLLLGRSERAFAYLDPALQFARAIPPPTLAPVFVVLFSLGNQMQIASIVFSAIWPILLNTADGARSVDPLQADTARVFRLSAAERLVRLVVPSALPKIFAGLRLSLSLALILMVFSELLPGTSNGIGFQMTDAQSRSDMPTMWAGIVLLGVLGYLLNTALLAVERRALARHRGAAGSRRQSATI</sequence>
<dbReference type="AlphaFoldDB" id="A0A9W6UTN3"/>
<evidence type="ECO:0000256" key="2">
    <source>
        <dbReference type="ARBA" id="ARBA00022448"/>
    </source>
</evidence>